<keyword evidence="3 9" id="KW-0547">Nucleotide-binding</keyword>
<dbReference type="GO" id="GO:0006261">
    <property type="term" value="P:DNA-templated DNA replication"/>
    <property type="evidence" value="ECO:0007669"/>
    <property type="project" value="UniProtKB-UniRule"/>
</dbReference>
<comment type="catalytic activity">
    <reaction evidence="1 9 10">
        <text>ATP-dependent breakage, passage and rejoining of double-stranded DNA.</text>
        <dbReference type="EC" id="5.6.2.2"/>
    </reaction>
</comment>
<evidence type="ECO:0000313" key="13">
    <source>
        <dbReference type="Proteomes" id="UP000777265"/>
    </source>
</evidence>
<evidence type="ECO:0000256" key="6">
    <source>
        <dbReference type="ARBA" id="ARBA00023125"/>
    </source>
</evidence>
<accession>A0A351U859</accession>
<dbReference type="PANTHER" id="PTHR43493">
    <property type="entry name" value="DNA GYRASE/TOPOISOMERASE SUBUNIT A"/>
    <property type="match status" value="1"/>
</dbReference>
<evidence type="ECO:0000259" key="11">
    <source>
        <dbReference type="PROSITE" id="PS52040"/>
    </source>
</evidence>
<dbReference type="InterPro" id="IPR006691">
    <property type="entry name" value="GyrA/parC_rep"/>
</dbReference>
<dbReference type="NCBIfam" id="TIGR01063">
    <property type="entry name" value="gyrA"/>
    <property type="match status" value="1"/>
</dbReference>
<comment type="caution">
    <text evidence="9">Lacks conserved residue(s) required for the propagation of feature annotation.</text>
</comment>
<comment type="subunit">
    <text evidence="9">Heterotetramer, composed of two GyrA and two GyrB chains. In the heterotetramer, GyrA contains the active site tyrosine that forms a transient covalent intermediate with DNA, while GyrB binds cofactors and catalyzes ATP hydrolysis.</text>
</comment>
<dbReference type="Gene3D" id="3.30.1360.40">
    <property type="match status" value="1"/>
</dbReference>
<dbReference type="InterPro" id="IPR002205">
    <property type="entry name" value="Topo_IIA_dom_A"/>
</dbReference>
<dbReference type="AlphaFoldDB" id="A0A351U859"/>
<reference evidence="12" key="2">
    <citation type="submission" date="2020-01" db="EMBL/GenBank/DDBJ databases">
        <authorList>
            <person name="Campanaro S."/>
        </authorList>
    </citation>
    <scope>NUCLEOTIDE SEQUENCE</scope>
    <source>
        <strain evidence="12">AS06rmzACSIP_7</strain>
    </source>
</reference>
<reference evidence="12" key="1">
    <citation type="journal article" date="2020" name="Biotechnol. Biofuels">
        <title>New insights from the biogas microbiome by comprehensive genome-resolved metagenomics of nearly 1600 species originating from multiple anaerobic digesters.</title>
        <authorList>
            <person name="Campanaro S."/>
            <person name="Treu L."/>
            <person name="Rodriguez-R L.M."/>
            <person name="Kovalovszki A."/>
            <person name="Ziels R.M."/>
            <person name="Maus I."/>
            <person name="Zhu X."/>
            <person name="Kougias P.G."/>
            <person name="Basile A."/>
            <person name="Luo G."/>
            <person name="Schluter A."/>
            <person name="Konstantinidis K.T."/>
            <person name="Angelidaki I."/>
        </authorList>
    </citation>
    <scope>NUCLEOTIDE SEQUENCE</scope>
    <source>
        <strain evidence="12">AS06rmzACSIP_7</strain>
    </source>
</reference>
<keyword evidence="6 9" id="KW-0238">DNA-binding</keyword>
<feature type="active site" description="O-(5'-phospho-DNA)-tyrosine intermediate" evidence="9 10">
    <location>
        <position position="119"/>
    </location>
</feature>
<dbReference type="GO" id="GO:0005737">
    <property type="term" value="C:cytoplasm"/>
    <property type="evidence" value="ECO:0007669"/>
    <property type="project" value="UniProtKB-SubCell"/>
</dbReference>
<dbReference type="CDD" id="cd00187">
    <property type="entry name" value="TOP4c"/>
    <property type="match status" value="1"/>
</dbReference>
<dbReference type="Gene3D" id="3.90.199.10">
    <property type="entry name" value="Topoisomerase II, domain 5"/>
    <property type="match status" value="1"/>
</dbReference>
<comment type="miscellaneous">
    <text evidence="9">Few gyrases are as efficient as E.coli at forming negative supercoils. Not all organisms have 2 type II topoisomerases; in organisms with a single type II topoisomerase this enzyme also has to decatenate newly replicated chromosomes.</text>
</comment>
<dbReference type="GO" id="GO:0005524">
    <property type="term" value="F:ATP binding"/>
    <property type="evidence" value="ECO:0007669"/>
    <property type="project" value="UniProtKB-UniRule"/>
</dbReference>
<evidence type="ECO:0000256" key="9">
    <source>
        <dbReference type="HAMAP-Rule" id="MF_01897"/>
    </source>
</evidence>
<dbReference type="GO" id="GO:0003677">
    <property type="term" value="F:DNA binding"/>
    <property type="evidence" value="ECO:0007669"/>
    <property type="project" value="UniProtKB-UniRule"/>
</dbReference>
<dbReference type="PROSITE" id="PS52040">
    <property type="entry name" value="TOPO_IIA"/>
    <property type="match status" value="1"/>
</dbReference>
<evidence type="ECO:0000256" key="4">
    <source>
        <dbReference type="ARBA" id="ARBA00022840"/>
    </source>
</evidence>
<dbReference type="InterPro" id="IPR013757">
    <property type="entry name" value="Topo_IIA_A_a_sf"/>
</dbReference>
<dbReference type="EMBL" id="JAAYEE010000008">
    <property type="protein sequence ID" value="NLW33938.1"/>
    <property type="molecule type" value="Genomic_DNA"/>
</dbReference>
<dbReference type="FunFam" id="1.10.268.10:FF:000001">
    <property type="entry name" value="DNA gyrase subunit A"/>
    <property type="match status" value="1"/>
</dbReference>
<dbReference type="SUPFAM" id="SSF101904">
    <property type="entry name" value="GyrA/ParC C-terminal domain-like"/>
    <property type="match status" value="1"/>
</dbReference>
<dbReference type="PANTHER" id="PTHR43493:SF5">
    <property type="entry name" value="DNA GYRASE SUBUNIT A, CHLOROPLASTIC_MITOCHONDRIAL"/>
    <property type="match status" value="1"/>
</dbReference>
<dbReference type="Gene3D" id="1.10.268.10">
    <property type="entry name" value="Topoisomerase, domain 3"/>
    <property type="match status" value="1"/>
</dbReference>
<dbReference type="Proteomes" id="UP000777265">
    <property type="component" value="Unassembled WGS sequence"/>
</dbReference>
<dbReference type="GO" id="GO:0005694">
    <property type="term" value="C:chromosome"/>
    <property type="evidence" value="ECO:0007669"/>
    <property type="project" value="InterPro"/>
</dbReference>
<keyword evidence="7 9" id="KW-0413">Isomerase</keyword>
<dbReference type="GO" id="GO:0009330">
    <property type="term" value="C:DNA topoisomerase type II (double strand cut, ATP-hydrolyzing) complex"/>
    <property type="evidence" value="ECO:0007669"/>
    <property type="project" value="TreeGrafter"/>
</dbReference>
<comment type="subunit">
    <text evidence="8">Heterotetramer composed of ParC and ParE.</text>
</comment>
<keyword evidence="4 9" id="KW-0067">ATP-binding</keyword>
<evidence type="ECO:0000256" key="1">
    <source>
        <dbReference type="ARBA" id="ARBA00000185"/>
    </source>
</evidence>
<dbReference type="Pfam" id="PF03989">
    <property type="entry name" value="DNA_gyraseA_C"/>
    <property type="match status" value="6"/>
</dbReference>
<evidence type="ECO:0000256" key="5">
    <source>
        <dbReference type="ARBA" id="ARBA00023029"/>
    </source>
</evidence>
<dbReference type="GO" id="GO:0006265">
    <property type="term" value="P:DNA topological change"/>
    <property type="evidence" value="ECO:0007669"/>
    <property type="project" value="UniProtKB-UniRule"/>
</dbReference>
<evidence type="ECO:0000313" key="12">
    <source>
        <dbReference type="EMBL" id="NLW33938.1"/>
    </source>
</evidence>
<evidence type="ECO:0000256" key="7">
    <source>
        <dbReference type="ARBA" id="ARBA00023235"/>
    </source>
</evidence>
<dbReference type="SUPFAM" id="SSF56719">
    <property type="entry name" value="Type II DNA topoisomerase"/>
    <property type="match status" value="1"/>
</dbReference>
<comment type="caution">
    <text evidence="12">The sequence shown here is derived from an EMBL/GenBank/DDBJ whole genome shotgun (WGS) entry which is preliminary data.</text>
</comment>
<dbReference type="FunFam" id="3.90.199.10:FF:000001">
    <property type="entry name" value="DNA gyrase subunit A"/>
    <property type="match status" value="1"/>
</dbReference>
<dbReference type="EC" id="5.6.2.2" evidence="9"/>
<evidence type="ECO:0000256" key="8">
    <source>
        <dbReference type="ARBA" id="ARBA00063644"/>
    </source>
</evidence>
<organism evidence="12 13">
    <name type="scientific">Syntrophorhabdus aromaticivorans</name>
    <dbReference type="NCBI Taxonomy" id="328301"/>
    <lineage>
        <taxon>Bacteria</taxon>
        <taxon>Pseudomonadati</taxon>
        <taxon>Thermodesulfobacteriota</taxon>
        <taxon>Syntrophorhabdia</taxon>
        <taxon>Syntrophorhabdales</taxon>
        <taxon>Syntrophorhabdaceae</taxon>
        <taxon>Syntrophorhabdus</taxon>
    </lineage>
</organism>
<dbReference type="STRING" id="909663.GCA_000512235_02335"/>
<comment type="similarity">
    <text evidence="2 9">Belongs to the type II topoisomerase GyrA/ParC subunit family.</text>
</comment>
<evidence type="ECO:0000256" key="3">
    <source>
        <dbReference type="ARBA" id="ARBA00022741"/>
    </source>
</evidence>
<name>A0A351U859_9BACT</name>
<dbReference type="NCBIfam" id="NF004044">
    <property type="entry name" value="PRK05561.1"/>
    <property type="match status" value="1"/>
</dbReference>
<dbReference type="InterPro" id="IPR013758">
    <property type="entry name" value="Topo_IIA_A/C_ab"/>
</dbReference>
<dbReference type="NCBIfam" id="NF004043">
    <property type="entry name" value="PRK05560.1"/>
    <property type="match status" value="1"/>
</dbReference>
<dbReference type="HAMAP" id="MF_01897">
    <property type="entry name" value="GyrA"/>
    <property type="match status" value="1"/>
</dbReference>
<dbReference type="InterPro" id="IPR050220">
    <property type="entry name" value="Type_II_DNA_Topoisomerases"/>
</dbReference>
<evidence type="ECO:0000256" key="10">
    <source>
        <dbReference type="PROSITE-ProRule" id="PRU01384"/>
    </source>
</evidence>
<proteinExistence type="inferred from homology"/>
<gene>
    <name evidence="9 12" type="primary">gyrA</name>
    <name evidence="12" type="ORF">GXY80_00450</name>
</gene>
<dbReference type="GO" id="GO:0034335">
    <property type="term" value="F:DNA negative supercoiling activity"/>
    <property type="evidence" value="ECO:0007669"/>
    <property type="project" value="UniProtKB-ARBA"/>
</dbReference>
<dbReference type="FunFam" id="2.120.10.90:FF:000005">
    <property type="entry name" value="DNA topoisomerase 4 subunit A"/>
    <property type="match status" value="1"/>
</dbReference>
<dbReference type="InterPro" id="IPR035516">
    <property type="entry name" value="Gyrase/topoIV_suA_C"/>
</dbReference>
<sequence length="810" mass="91145">MQTSVVTVPIEEEMKRSYLDYAMSIIIGRALPDIRDGLKPVHRRILYAMYELNNTHDKPYKKSARVVGDVIGKFHPHGDQAVYDAITRMVQDFSLRYPLVDGQGNFGSIDGDAPAAMRYTEIRLARIAEEILKDIEKDTVTFRPNYDDSLMEPVVMPSKIPTLLINGSSGIAVGMATNIPPHNITEVINGIAAYIDNPEISLDELLEHIPGPDFPTHGIIYGRQGIRDAYETGRGHITLRARTKIEKHKKDTRESIVITEIPYQVNKARLIETIVELVNNKKIEGISNIKDESSREGIRVVIDLKKGEMAIPILNNLYKHTQLQTTFGIIFLTIVNNEPKVLNLKTIITEFVNFRKEVVTRRSTFELNKALDKLHILEGLKIALEHIDEVIALIKKAPNTQEARASLISRFNLSEKQATSILEMRLQRLTSLEQTKIIDDYNTTTQEIERLEQILRDEKLLTALVKKELLEVQGRYGDKRVTEIVDALPDITIEDLIKEEEVAVTVTYKGYIKRTSLDQYKQQLRGGKGRMGIAVREEDVVDHLYIASTHSHLFFFTNAGKIHSVKVYAIPEAPLTAKGRPVINLINTEKDERITAICHVKEFSEDKYLFFVTKGGTVKRVRLDLFRHLRSSGIKAINLPEDDSLIGVLETDGNSELIVATKKGMAIRFKEEEIRPMGRTAYGVRGIKLRKGDEVVSVEIVEEKCHVFTVTEKGYGKRAPHTGYRTQARGGSGVINVRCGQKNGQVVCLKRVAENDEIILVTDTGRTIRFAAKDIPVQNRGGLGVKLMDLQNEKTISGVAIVGEDESSEE</sequence>
<dbReference type="InterPro" id="IPR005743">
    <property type="entry name" value="GyrA"/>
</dbReference>
<comment type="function">
    <text evidence="9">A type II topoisomerase that negatively supercoils closed circular double-stranded (ds) DNA in an ATP-dependent manner to modulate DNA topology and maintain chromosomes in an underwound state. Negative supercoiling favors strand separation, and DNA replication, transcription, recombination and repair, all of which involve strand separation. Also able to catalyze the interconversion of other topological isomers of dsDNA rings, including catenanes and knotted rings. Type II topoisomerases break and join 2 DNA strands simultaneously in an ATP-dependent manner.</text>
</comment>
<keyword evidence="5 9" id="KW-0799">Topoisomerase</keyword>
<feature type="domain" description="Topo IIA-type catalytic" evidence="11">
    <location>
        <begin position="31"/>
        <end position="496"/>
    </location>
</feature>
<comment type="subcellular location">
    <subcellularLocation>
        <location evidence="9">Cytoplasm</location>
    </subcellularLocation>
</comment>
<dbReference type="InterPro" id="IPR013760">
    <property type="entry name" value="Topo_IIA-like_dom_sf"/>
</dbReference>
<dbReference type="Pfam" id="PF00521">
    <property type="entry name" value="DNA_topoisoIV"/>
    <property type="match status" value="1"/>
</dbReference>
<keyword evidence="9" id="KW-0963">Cytoplasm</keyword>
<evidence type="ECO:0000256" key="2">
    <source>
        <dbReference type="ARBA" id="ARBA00008263"/>
    </source>
</evidence>
<dbReference type="SMART" id="SM00434">
    <property type="entry name" value="TOP4c"/>
    <property type="match status" value="1"/>
</dbReference>
<dbReference type="Gene3D" id="2.120.10.90">
    <property type="entry name" value="DNA gyrase/topoisomerase IV, subunit A, C-terminal"/>
    <property type="match status" value="1"/>
</dbReference>
<protein>
    <recommendedName>
        <fullName evidence="9">DNA gyrase subunit A</fullName>
        <ecNumber evidence="9">5.6.2.2</ecNumber>
    </recommendedName>
</protein>
<dbReference type="FunFam" id="3.30.1360.40:FF:000002">
    <property type="entry name" value="DNA gyrase subunit A"/>
    <property type="match status" value="1"/>
</dbReference>